<evidence type="ECO:0000313" key="1">
    <source>
        <dbReference type="EMBL" id="CAE7454444.1"/>
    </source>
</evidence>
<dbReference type="EMBL" id="CAJNDS010002375">
    <property type="protein sequence ID" value="CAE7454444.1"/>
    <property type="molecule type" value="Genomic_DNA"/>
</dbReference>
<keyword evidence="2" id="KW-1185">Reference proteome</keyword>
<proteinExistence type="predicted"/>
<protein>
    <submittedName>
        <fullName evidence="1">Uncharacterized protein</fullName>
    </submittedName>
</protein>
<evidence type="ECO:0000313" key="2">
    <source>
        <dbReference type="Proteomes" id="UP000604046"/>
    </source>
</evidence>
<name>A0A812RVI3_9DINO</name>
<gene>
    <name evidence="1" type="ORF">SNAT2548_LOCUS24970</name>
</gene>
<organism evidence="1 2">
    <name type="scientific">Symbiodinium natans</name>
    <dbReference type="NCBI Taxonomy" id="878477"/>
    <lineage>
        <taxon>Eukaryota</taxon>
        <taxon>Sar</taxon>
        <taxon>Alveolata</taxon>
        <taxon>Dinophyceae</taxon>
        <taxon>Suessiales</taxon>
        <taxon>Symbiodiniaceae</taxon>
        <taxon>Symbiodinium</taxon>
    </lineage>
</organism>
<dbReference type="OrthoDB" id="10596886at2759"/>
<comment type="caution">
    <text evidence="1">The sequence shown here is derived from an EMBL/GenBank/DDBJ whole genome shotgun (WGS) entry which is preliminary data.</text>
</comment>
<sequence length="231" mass="24789">MSARPRERRPLKSVRNVRFRDFAALTGPLAGCKEVARYPPFADVDFMWQVLLAESGSFQPVQDKDETVCSLSSAGHVVVCAAAEVHHLTDFGVQVSSNAKPFTSFSVREQGELPPHLAGLALWVRTTPPQASHCVRPCRLSAEEVVETGPCSLVVVLSLCGLPTAYFPRWQQQGGKLCLCPDCRADGGGDGFKIPPGEAIVMQPGESISVVAVGGPAVVVLIELQLQNARL</sequence>
<dbReference type="Proteomes" id="UP000604046">
    <property type="component" value="Unassembled WGS sequence"/>
</dbReference>
<accession>A0A812RVI3</accession>
<dbReference type="AlphaFoldDB" id="A0A812RVI3"/>
<reference evidence="1" key="1">
    <citation type="submission" date="2021-02" db="EMBL/GenBank/DDBJ databases">
        <authorList>
            <person name="Dougan E. K."/>
            <person name="Rhodes N."/>
            <person name="Thang M."/>
            <person name="Chan C."/>
        </authorList>
    </citation>
    <scope>NUCLEOTIDE SEQUENCE</scope>
</reference>